<reference evidence="2" key="1">
    <citation type="submission" date="2016-08" db="EMBL/GenBank/DDBJ databases">
        <authorList>
            <person name="Merda D."/>
            <person name="Briand M."/>
            <person name="Taghouti G."/>
            <person name="Carrere S."/>
            <person name="Gouzy J."/>
            <person name="Portier P."/>
            <person name="Jacques M.-A."/>
            <person name="Fischer-Le Saux M."/>
        </authorList>
    </citation>
    <scope>NUCLEOTIDE SEQUENCE [LARGE SCALE GENOMIC DNA]</scope>
    <source>
        <strain evidence="2">CFBP4643</strain>
    </source>
</reference>
<sequence>MRQRIVFVDVDDTLIRSAGTKRIPMPPVVARVRELHAQGIALYLWSSVGAEYAHASAIELGIEGCFVAFLPKPDTYIDDQAVHEWRYCQHVLPGNAGDA</sequence>
<organism evidence="1 2">
    <name type="scientific">Xanthomonas pisi</name>
    <dbReference type="NCBI Taxonomy" id="56457"/>
    <lineage>
        <taxon>Bacteria</taxon>
        <taxon>Pseudomonadati</taxon>
        <taxon>Pseudomonadota</taxon>
        <taxon>Gammaproteobacteria</taxon>
        <taxon>Lysobacterales</taxon>
        <taxon>Lysobacteraceae</taxon>
        <taxon>Xanthomonas</taxon>
    </lineage>
</organism>
<keyword evidence="2" id="KW-1185">Reference proteome</keyword>
<evidence type="ECO:0000313" key="2">
    <source>
        <dbReference type="Proteomes" id="UP000238191"/>
    </source>
</evidence>
<dbReference type="Proteomes" id="UP000238191">
    <property type="component" value="Unassembled WGS sequence"/>
</dbReference>
<dbReference type="InterPro" id="IPR007827">
    <property type="entry name" value="DUF705"/>
</dbReference>
<proteinExistence type="predicted"/>
<dbReference type="Gene3D" id="3.40.50.1000">
    <property type="entry name" value="HAD superfamily/HAD-like"/>
    <property type="match status" value="1"/>
</dbReference>
<comment type="caution">
    <text evidence="1">The sequence shown here is derived from an EMBL/GenBank/DDBJ whole genome shotgun (WGS) entry which is preliminary data.</text>
</comment>
<name>A0A2S7CQV8_9XANT</name>
<dbReference type="EMBL" id="MDEI01000039">
    <property type="protein sequence ID" value="PPU63879.1"/>
    <property type="molecule type" value="Genomic_DNA"/>
</dbReference>
<dbReference type="AlphaFoldDB" id="A0A2S7CQV8"/>
<dbReference type="InterPro" id="IPR023214">
    <property type="entry name" value="HAD_sf"/>
</dbReference>
<dbReference type="OrthoDB" id="517203at2"/>
<dbReference type="SUPFAM" id="SSF56784">
    <property type="entry name" value="HAD-like"/>
    <property type="match status" value="1"/>
</dbReference>
<dbReference type="RefSeq" id="WP_046964202.1">
    <property type="nucleotide sequence ID" value="NZ_MDEI01000039.1"/>
</dbReference>
<protein>
    <submittedName>
        <fullName evidence="1">DUF705 domain-containing protein</fullName>
    </submittedName>
</protein>
<dbReference type="InterPro" id="IPR036412">
    <property type="entry name" value="HAD-like_sf"/>
</dbReference>
<accession>A0A2S7CQV8</accession>
<gene>
    <name evidence="1" type="ORF">XpiCFBP4643_22830</name>
</gene>
<dbReference type="Pfam" id="PF05152">
    <property type="entry name" value="DUF705"/>
    <property type="match status" value="1"/>
</dbReference>
<evidence type="ECO:0000313" key="1">
    <source>
        <dbReference type="EMBL" id="PPU63879.1"/>
    </source>
</evidence>